<feature type="compositionally biased region" description="Basic and acidic residues" evidence="1">
    <location>
        <begin position="74"/>
        <end position="85"/>
    </location>
</feature>
<dbReference type="Proteomes" id="UP001415857">
    <property type="component" value="Unassembled WGS sequence"/>
</dbReference>
<comment type="caution">
    <text evidence="2">The sequence shown here is derived from an EMBL/GenBank/DDBJ whole genome shotgun (WGS) entry which is preliminary data.</text>
</comment>
<dbReference type="AlphaFoldDB" id="A0AAP0XA47"/>
<dbReference type="PANTHER" id="PTHR37254">
    <property type="entry name" value="OS01G0100500 PROTEIN"/>
    <property type="match status" value="1"/>
</dbReference>
<proteinExistence type="predicted"/>
<gene>
    <name evidence="2" type="ORF">L1049_020758</name>
</gene>
<feature type="region of interest" description="Disordered" evidence="1">
    <location>
        <begin position="74"/>
        <end position="104"/>
    </location>
</feature>
<evidence type="ECO:0000313" key="2">
    <source>
        <dbReference type="EMBL" id="KAK9292778.1"/>
    </source>
</evidence>
<organism evidence="2 3">
    <name type="scientific">Liquidambar formosana</name>
    <name type="common">Formosan gum</name>
    <dbReference type="NCBI Taxonomy" id="63359"/>
    <lineage>
        <taxon>Eukaryota</taxon>
        <taxon>Viridiplantae</taxon>
        <taxon>Streptophyta</taxon>
        <taxon>Embryophyta</taxon>
        <taxon>Tracheophyta</taxon>
        <taxon>Spermatophyta</taxon>
        <taxon>Magnoliopsida</taxon>
        <taxon>eudicotyledons</taxon>
        <taxon>Gunneridae</taxon>
        <taxon>Pentapetalae</taxon>
        <taxon>Saxifragales</taxon>
        <taxon>Altingiaceae</taxon>
        <taxon>Liquidambar</taxon>
    </lineage>
</organism>
<protein>
    <submittedName>
        <fullName evidence="2">Uncharacterized protein</fullName>
    </submittedName>
</protein>
<evidence type="ECO:0000256" key="1">
    <source>
        <dbReference type="SAM" id="MobiDB-lite"/>
    </source>
</evidence>
<reference evidence="2 3" key="1">
    <citation type="journal article" date="2024" name="Plant J.">
        <title>Genome sequences and population genomics reveal climatic adaptation and genomic divergence between two closely related sweetgum species.</title>
        <authorList>
            <person name="Xu W.Q."/>
            <person name="Ren C.Q."/>
            <person name="Zhang X.Y."/>
            <person name="Comes H.P."/>
            <person name="Liu X.H."/>
            <person name="Li Y.G."/>
            <person name="Kettle C.J."/>
            <person name="Jalonen R."/>
            <person name="Gaisberger H."/>
            <person name="Ma Y.Z."/>
            <person name="Qiu Y.X."/>
        </authorList>
    </citation>
    <scope>NUCLEOTIDE SEQUENCE [LARGE SCALE GENOMIC DNA]</scope>
    <source>
        <strain evidence="2">Hangzhou</strain>
    </source>
</reference>
<name>A0AAP0XA47_LIQFO</name>
<feature type="region of interest" description="Disordered" evidence="1">
    <location>
        <begin position="37"/>
        <end position="59"/>
    </location>
</feature>
<accession>A0AAP0XA47</accession>
<dbReference type="PANTHER" id="PTHR37254:SF1">
    <property type="entry name" value="OS01G0100500 PROTEIN"/>
    <property type="match status" value="1"/>
</dbReference>
<keyword evidence="3" id="KW-1185">Reference proteome</keyword>
<evidence type="ECO:0000313" key="3">
    <source>
        <dbReference type="Proteomes" id="UP001415857"/>
    </source>
</evidence>
<dbReference type="EMBL" id="JBBPBK010000001">
    <property type="protein sequence ID" value="KAK9292778.1"/>
    <property type="molecule type" value="Genomic_DNA"/>
</dbReference>
<sequence length="150" mass="16537">MDHCRSEDKIERTLLVSIKMSAYLVRRIQLQKSTHTQGVKSCLPKSAPSLEGSLSDSKGQLPLQHEVLESLKNGKEHSVCSHEGDASQPQAFSLTDDDNTLPPPPSLEFKAGSEVSMSDIQKNLQSLCEYNVRLRENVNGCSIYASFSSN</sequence>